<protein>
    <submittedName>
        <fullName evidence="2">Uncharacterized protein</fullName>
    </submittedName>
</protein>
<name>A0ABS6AM51_9RHOB</name>
<evidence type="ECO:0000256" key="1">
    <source>
        <dbReference type="SAM" id="MobiDB-lite"/>
    </source>
</evidence>
<evidence type="ECO:0000313" key="2">
    <source>
        <dbReference type="EMBL" id="MBU3031673.1"/>
    </source>
</evidence>
<reference evidence="2" key="1">
    <citation type="submission" date="2021-06" db="EMBL/GenBank/DDBJ databases">
        <title>Paracoccus bacterium XHP0099 sp. nov., isolated from the surface waters of the Yellow Sea.</title>
        <authorList>
            <person name="Xue H."/>
            <person name="Zhang D."/>
        </authorList>
    </citation>
    <scope>NUCLEOTIDE SEQUENCE</scope>
    <source>
        <strain evidence="2">XHP0099</strain>
    </source>
</reference>
<gene>
    <name evidence="2" type="ORF">KNW02_16315</name>
</gene>
<accession>A0ABS6AM51</accession>
<feature type="region of interest" description="Disordered" evidence="1">
    <location>
        <begin position="76"/>
        <end position="128"/>
    </location>
</feature>
<dbReference type="EMBL" id="JAHKNG010000037">
    <property type="protein sequence ID" value="MBU3031673.1"/>
    <property type="molecule type" value="Genomic_DNA"/>
</dbReference>
<proteinExistence type="predicted"/>
<dbReference type="RefSeq" id="WP_216034307.1">
    <property type="nucleotide sequence ID" value="NZ_JAHKNG010000037.1"/>
</dbReference>
<keyword evidence="3" id="KW-1185">Reference proteome</keyword>
<dbReference type="Proteomes" id="UP001166191">
    <property type="component" value="Unassembled WGS sequence"/>
</dbReference>
<sequence length="128" mass="13351">MFPPDIDAKRLIWNNVGMMLLRALLVMVLVLAVMPWGAFATEVARLDRAAATAPEATPLDRQAGAELTLSRRCPGPALPGAPCHPDAGLLPGAMTAPGSEAARTRAPAAILPQEGGGPQRILDPPRMG</sequence>
<evidence type="ECO:0000313" key="3">
    <source>
        <dbReference type="Proteomes" id="UP001166191"/>
    </source>
</evidence>
<comment type="caution">
    <text evidence="2">The sequence shown here is derived from an EMBL/GenBank/DDBJ whole genome shotgun (WGS) entry which is preliminary data.</text>
</comment>
<organism evidence="2 3">
    <name type="scientific">Paracoccus marinaquae</name>
    <dbReference type="NCBI Taxonomy" id="2841926"/>
    <lineage>
        <taxon>Bacteria</taxon>
        <taxon>Pseudomonadati</taxon>
        <taxon>Pseudomonadota</taxon>
        <taxon>Alphaproteobacteria</taxon>
        <taxon>Rhodobacterales</taxon>
        <taxon>Paracoccaceae</taxon>
        <taxon>Paracoccus</taxon>
    </lineage>
</organism>